<name>A0A6J5RTF8_9CAUD</name>
<evidence type="ECO:0000313" key="2">
    <source>
        <dbReference type="EMBL" id="CAB4200642.1"/>
    </source>
</evidence>
<dbReference type="EMBL" id="LR797303">
    <property type="protein sequence ID" value="CAB4200642.1"/>
    <property type="molecule type" value="Genomic_DNA"/>
</dbReference>
<sequence>MPSIPINTVCQQLGCKDKRSRYNSYCLLHGGRDTLTNAPKRRVANAMYNTPAWRIMRMGQLSTQPLCQACLVNGKINPANHVDHVFRWQDIDKGAFYNNILQSLCLEHHSHKTGLENKGIYVHYSPLGIKRYSLRDYDAALDTHAKAMIGTASLDKSLSN</sequence>
<organism evidence="2">
    <name type="scientific">uncultured Caudovirales phage</name>
    <dbReference type="NCBI Taxonomy" id="2100421"/>
    <lineage>
        <taxon>Viruses</taxon>
        <taxon>Duplodnaviria</taxon>
        <taxon>Heunggongvirae</taxon>
        <taxon>Uroviricota</taxon>
        <taxon>Caudoviricetes</taxon>
        <taxon>Peduoviridae</taxon>
        <taxon>Maltschvirus</taxon>
        <taxon>Maltschvirus maltsch</taxon>
    </lineage>
</organism>
<reference evidence="2" key="1">
    <citation type="submission" date="2020-05" db="EMBL/GenBank/DDBJ databases">
        <authorList>
            <person name="Chiriac C."/>
            <person name="Salcher M."/>
            <person name="Ghai R."/>
            <person name="Kavagutti S V."/>
        </authorList>
    </citation>
    <scope>NUCLEOTIDE SEQUENCE</scope>
</reference>
<proteinExistence type="predicted"/>
<protein>
    <recommendedName>
        <fullName evidence="3">HNHc domain containing protein</fullName>
    </recommendedName>
</protein>
<evidence type="ECO:0008006" key="3">
    <source>
        <dbReference type="Google" id="ProtNLM"/>
    </source>
</evidence>
<evidence type="ECO:0000313" key="1">
    <source>
        <dbReference type="EMBL" id="CAB4171845.1"/>
    </source>
</evidence>
<accession>A0A6J5RTF8</accession>
<gene>
    <name evidence="2" type="ORF">UFOVP1348_56</name>
    <name evidence="1" type="ORF">UFOVP924_25</name>
</gene>
<dbReference type="EMBL" id="LR796874">
    <property type="protein sequence ID" value="CAB4171845.1"/>
    <property type="molecule type" value="Genomic_DNA"/>
</dbReference>